<organism evidence="2 3">
    <name type="scientific">Pseudocalidococcus azoricus BACA0444</name>
    <dbReference type="NCBI Taxonomy" id="2918990"/>
    <lineage>
        <taxon>Bacteria</taxon>
        <taxon>Bacillati</taxon>
        <taxon>Cyanobacteriota</taxon>
        <taxon>Cyanophyceae</taxon>
        <taxon>Acaryochloridales</taxon>
        <taxon>Thermosynechococcaceae</taxon>
        <taxon>Pseudocalidococcus</taxon>
        <taxon>Pseudocalidococcus azoricus</taxon>
    </lineage>
</organism>
<dbReference type="Pfam" id="PF19289">
    <property type="entry name" value="PmbA_TldD_3rd"/>
    <property type="match status" value="1"/>
</dbReference>
<dbReference type="Proteomes" id="UP001268256">
    <property type="component" value="Unassembled WGS sequence"/>
</dbReference>
<dbReference type="GO" id="GO:0008237">
    <property type="term" value="F:metallopeptidase activity"/>
    <property type="evidence" value="ECO:0007669"/>
    <property type="project" value="InterPro"/>
</dbReference>
<dbReference type="RefSeq" id="WP_322879563.1">
    <property type="nucleotide sequence ID" value="NZ_JAVMIP010000027.1"/>
</dbReference>
<dbReference type="AlphaFoldDB" id="A0AAE4FVL6"/>
<reference evidence="3" key="1">
    <citation type="submission" date="2023-07" db="EMBL/GenBank/DDBJ databases">
        <authorList>
            <person name="Luz R."/>
            <person name="Cordeiro R."/>
            <person name="Fonseca A."/>
            <person name="Goncalves V."/>
        </authorList>
    </citation>
    <scope>NUCLEOTIDE SEQUENCE [LARGE SCALE GENOMIC DNA]</scope>
    <source>
        <strain evidence="3">BACA0444</strain>
    </source>
</reference>
<dbReference type="PANTHER" id="PTHR43666:SF1">
    <property type="entry name" value="CONSERVED PROTEIN"/>
    <property type="match status" value="1"/>
</dbReference>
<name>A0AAE4FVL6_9CYAN</name>
<dbReference type="InterPro" id="IPR036059">
    <property type="entry name" value="TldD/PmbA_sf"/>
</dbReference>
<comment type="caution">
    <text evidence="2">The sequence shown here is derived from an EMBL/GenBank/DDBJ whole genome shotgun (WGS) entry which is preliminary data.</text>
</comment>
<dbReference type="InterPro" id="IPR045569">
    <property type="entry name" value="Metalloprtase-TldD/E_C"/>
</dbReference>
<dbReference type="SUPFAM" id="SSF111283">
    <property type="entry name" value="Putative modulator of DNA gyrase, PmbA/TldD"/>
    <property type="match status" value="1"/>
</dbReference>
<protein>
    <submittedName>
        <fullName evidence="2">Metallopeptidase TldD-related protein</fullName>
    </submittedName>
</protein>
<dbReference type="EMBL" id="JAVMIP010000027">
    <property type="protein sequence ID" value="MDS3862357.1"/>
    <property type="molecule type" value="Genomic_DNA"/>
</dbReference>
<evidence type="ECO:0000259" key="1">
    <source>
        <dbReference type="Pfam" id="PF19289"/>
    </source>
</evidence>
<dbReference type="GO" id="GO:0006508">
    <property type="term" value="P:proteolysis"/>
    <property type="evidence" value="ECO:0007669"/>
    <property type="project" value="InterPro"/>
</dbReference>
<accession>A0AAE4FVL6</accession>
<evidence type="ECO:0000313" key="2">
    <source>
        <dbReference type="EMBL" id="MDS3862357.1"/>
    </source>
</evidence>
<evidence type="ECO:0000313" key="3">
    <source>
        <dbReference type="Proteomes" id="UP001268256"/>
    </source>
</evidence>
<proteinExistence type="predicted"/>
<dbReference type="PANTHER" id="PTHR43666">
    <property type="entry name" value="TLDD PROTEIN"/>
    <property type="match status" value="1"/>
</dbReference>
<keyword evidence="3" id="KW-1185">Reference proteome</keyword>
<sequence>MFALPPEQLAAQFQTLSQALLNELRADEHLFLAIRGENSQFIRFNQAKVRQTGTVSDAQLTLTLIHNERMAQASLPFTSQPELDLSRSRQALHQLRQELPQLPPDPYIVLPQNFGSSRDYHPGQLLEPATAVTAILEPVQDLDFTGLYAGGLIFRGNSNSAGQHHWFATETFTLDYSLITATGKAVKAIQAGSQWSTVRYQAQIAAARPQLQILEQPGKTILPGQYRTYLAPAATAELVGMLSWGAVSEAALRQGESAFAPLRDGKHLSPKFSLSENFRHGQVPRFNDQGEFAPEELPIIASGRLVNTLINSRTAKEYGLDSNGAAASEGLRAPEVGAGQLNAAEVLTNLDTGLYLSNLHYLNWSDRPQGRITGMTRYACFWVEAGEIVAPIQDLRFDESLYNCFGENLVDLTQTQEYIAHTDTYEHRALGGSLVPGLLVDNFTFTL</sequence>
<gene>
    <name evidence="2" type="ORF">RIF25_16280</name>
</gene>
<feature type="domain" description="Metalloprotease TldD/E C-terminal" evidence="1">
    <location>
        <begin position="223"/>
        <end position="446"/>
    </location>
</feature>